<dbReference type="InterPro" id="IPR011990">
    <property type="entry name" value="TPR-like_helical_dom_sf"/>
</dbReference>
<dbReference type="AlphaFoldDB" id="X0YGJ2"/>
<accession>X0YGJ2</accession>
<name>X0YGJ2_9ZZZZ</name>
<dbReference type="Gene3D" id="1.25.40.10">
    <property type="entry name" value="Tetratricopeptide repeat domain"/>
    <property type="match status" value="1"/>
</dbReference>
<comment type="caution">
    <text evidence="1">The sequence shown here is derived from an EMBL/GenBank/DDBJ whole genome shotgun (WGS) entry which is preliminary data.</text>
</comment>
<evidence type="ECO:0000313" key="1">
    <source>
        <dbReference type="EMBL" id="GAG55119.1"/>
    </source>
</evidence>
<dbReference type="EMBL" id="BART01008556">
    <property type="protein sequence ID" value="GAG55119.1"/>
    <property type="molecule type" value="Genomic_DNA"/>
</dbReference>
<sequence>MSVSGKENIEERMGGIVWLAYDCLRVSNLPQAESFLKTSIKEAPEDYKAYCAMGFLNLERDNVFRAEHFFNKALYSVRTKPQKIFLLLLLSRLYDLNDDFVRARQNLIPWFFQIPPFPSEMIEDPFS</sequence>
<gene>
    <name evidence="1" type="ORF">S01H4_19219</name>
</gene>
<protein>
    <submittedName>
        <fullName evidence="1">Uncharacterized protein</fullName>
    </submittedName>
</protein>
<proteinExistence type="predicted"/>
<organism evidence="1">
    <name type="scientific">marine sediment metagenome</name>
    <dbReference type="NCBI Taxonomy" id="412755"/>
    <lineage>
        <taxon>unclassified sequences</taxon>
        <taxon>metagenomes</taxon>
        <taxon>ecological metagenomes</taxon>
    </lineage>
</organism>
<reference evidence="1" key="1">
    <citation type="journal article" date="2014" name="Front. Microbiol.">
        <title>High frequency of phylogenetically diverse reductive dehalogenase-homologous genes in deep subseafloor sedimentary metagenomes.</title>
        <authorList>
            <person name="Kawai M."/>
            <person name="Futagami T."/>
            <person name="Toyoda A."/>
            <person name="Takaki Y."/>
            <person name="Nishi S."/>
            <person name="Hori S."/>
            <person name="Arai W."/>
            <person name="Tsubouchi T."/>
            <person name="Morono Y."/>
            <person name="Uchiyama I."/>
            <person name="Ito T."/>
            <person name="Fujiyama A."/>
            <person name="Inagaki F."/>
            <person name="Takami H."/>
        </authorList>
    </citation>
    <scope>NUCLEOTIDE SEQUENCE</scope>
    <source>
        <strain evidence="1">Expedition CK06-06</strain>
    </source>
</reference>
<dbReference type="SUPFAM" id="SSF48452">
    <property type="entry name" value="TPR-like"/>
    <property type="match status" value="1"/>
</dbReference>